<dbReference type="Proteomes" id="UP001204151">
    <property type="component" value="Unassembled WGS sequence"/>
</dbReference>
<feature type="signal peptide" evidence="2">
    <location>
        <begin position="1"/>
        <end position="20"/>
    </location>
</feature>
<dbReference type="InterPro" id="IPR006175">
    <property type="entry name" value="YjgF/YER057c/UK114"/>
</dbReference>
<dbReference type="InterPro" id="IPR035959">
    <property type="entry name" value="RutC-like_sf"/>
</dbReference>
<feature type="chain" id="PRO_5046939835" evidence="2">
    <location>
        <begin position="21"/>
        <end position="153"/>
    </location>
</feature>
<organism evidence="3 4">
    <name type="scientific">Massilia pinisoli</name>
    <dbReference type="NCBI Taxonomy" id="1772194"/>
    <lineage>
        <taxon>Bacteria</taxon>
        <taxon>Pseudomonadati</taxon>
        <taxon>Pseudomonadota</taxon>
        <taxon>Betaproteobacteria</taxon>
        <taxon>Burkholderiales</taxon>
        <taxon>Oxalobacteraceae</taxon>
        <taxon>Telluria group</taxon>
        <taxon>Massilia</taxon>
    </lineage>
</organism>
<dbReference type="EMBL" id="JANUGW010000007">
    <property type="protein sequence ID" value="MCS0582200.1"/>
    <property type="molecule type" value="Genomic_DNA"/>
</dbReference>
<dbReference type="RefSeq" id="WP_258816780.1">
    <property type="nucleotide sequence ID" value="NZ_JANUGW010000007.1"/>
</dbReference>
<dbReference type="PANTHER" id="PTHR11803:SF39">
    <property type="entry name" value="2-IMINOBUTANOATE_2-IMINOPROPANOATE DEAMINASE"/>
    <property type="match status" value="1"/>
</dbReference>
<dbReference type="InterPro" id="IPR006056">
    <property type="entry name" value="RidA"/>
</dbReference>
<sequence>MKKIQHCLGIALVASLPLGAAHGATSVPQKEVVASKDAPAAVGPYSQAIRSGSMVFLAGQIPIDPKTGQTNLGTIEEQTAQVFENLKAVLAAAGMTLDNVVSTTVYVKDLNDFAKLNAVYGTYFKDKPPARATVQVQRLPKDAAVEISAIAVH</sequence>
<evidence type="ECO:0000256" key="2">
    <source>
        <dbReference type="SAM" id="SignalP"/>
    </source>
</evidence>
<dbReference type="Pfam" id="PF01042">
    <property type="entry name" value="Ribonuc_L-PSP"/>
    <property type="match status" value="1"/>
</dbReference>
<gene>
    <name evidence="3" type="ORF">NX784_11405</name>
</gene>
<comment type="caution">
    <text evidence="3">The sequence shown here is derived from an EMBL/GenBank/DDBJ whole genome shotgun (WGS) entry which is preliminary data.</text>
</comment>
<name>A0ABT1ZQM8_9BURK</name>
<reference evidence="3 4" key="1">
    <citation type="submission" date="2022-08" db="EMBL/GenBank/DDBJ databases">
        <title>Reclassification of Massilia species as members of the genera Telluria, Duganella, Pseudoduganella, Mokoshia gen. nov. and Zemynaea gen. nov. using orthogonal and non-orthogonal genome-based approaches.</title>
        <authorList>
            <person name="Bowman J.P."/>
        </authorList>
    </citation>
    <scope>NUCLEOTIDE SEQUENCE [LARGE SCALE GENOMIC DNA]</scope>
    <source>
        <strain evidence="3 4">JCM 31316</strain>
    </source>
</reference>
<keyword evidence="2" id="KW-0732">Signal</keyword>
<dbReference type="CDD" id="cd00448">
    <property type="entry name" value="YjgF_YER057c_UK114_family"/>
    <property type="match status" value="1"/>
</dbReference>
<comment type="similarity">
    <text evidence="1">Belongs to the RutC family.</text>
</comment>
<dbReference type="NCBIfam" id="TIGR00004">
    <property type="entry name" value="Rid family detoxifying hydrolase"/>
    <property type="match status" value="1"/>
</dbReference>
<dbReference type="SUPFAM" id="SSF55298">
    <property type="entry name" value="YjgF-like"/>
    <property type="match status" value="1"/>
</dbReference>
<evidence type="ECO:0000256" key="1">
    <source>
        <dbReference type="ARBA" id="ARBA00010552"/>
    </source>
</evidence>
<keyword evidence="4" id="KW-1185">Reference proteome</keyword>
<evidence type="ECO:0000313" key="3">
    <source>
        <dbReference type="EMBL" id="MCS0582200.1"/>
    </source>
</evidence>
<dbReference type="Gene3D" id="3.30.1330.40">
    <property type="entry name" value="RutC-like"/>
    <property type="match status" value="1"/>
</dbReference>
<dbReference type="PANTHER" id="PTHR11803">
    <property type="entry name" value="2-IMINOBUTANOATE/2-IMINOPROPANOATE DEAMINASE RIDA"/>
    <property type="match status" value="1"/>
</dbReference>
<accession>A0ABT1ZQM8</accession>
<protein>
    <submittedName>
        <fullName evidence="3">RidA family protein</fullName>
    </submittedName>
</protein>
<evidence type="ECO:0000313" key="4">
    <source>
        <dbReference type="Proteomes" id="UP001204151"/>
    </source>
</evidence>
<proteinExistence type="inferred from homology"/>